<reference evidence="2 3" key="1">
    <citation type="submission" date="2016-03" db="EMBL/GenBank/DDBJ databases">
        <title>Fine-scale spatial genetic structure of a fungal parasite of coffee scale insects.</title>
        <authorList>
            <person name="Jackson D."/>
            <person name="Zemenick K.A."/>
            <person name="Malloure B."/>
            <person name="Quandt C.A."/>
            <person name="James T.Y."/>
        </authorList>
    </citation>
    <scope>NUCLEOTIDE SEQUENCE [LARGE SCALE GENOMIC DNA]</scope>
    <source>
        <strain evidence="2 3">UM487</strain>
    </source>
</reference>
<dbReference type="Proteomes" id="UP000243081">
    <property type="component" value="Unassembled WGS sequence"/>
</dbReference>
<comment type="caution">
    <text evidence="2">The sequence shown here is derived from an EMBL/GenBank/DDBJ whole genome shotgun (WGS) entry which is preliminary data.</text>
</comment>
<dbReference type="AlphaFoldDB" id="A0A179IJX9"/>
<keyword evidence="3" id="KW-1185">Reference proteome</keyword>
<feature type="chain" id="PRO_5008104505" evidence="1">
    <location>
        <begin position="20"/>
        <end position="166"/>
    </location>
</feature>
<evidence type="ECO:0000256" key="1">
    <source>
        <dbReference type="SAM" id="SignalP"/>
    </source>
</evidence>
<keyword evidence="1" id="KW-0732">Signal</keyword>
<sequence>MHSLQTLLVVLGSVQAVLGGLLPPTSICRDGTICVGDKSQCTQSKTAWVCCAPGEKVVKGACTDSSATTCADGKTVCSGSKPQCTTNSGIFGQGNSVCCASGEQAVSGKCYPGNKRLQACYEAGLCDLDKEEYCAWTTKGGYSRCCKRNEYVNNGYNCLPKPKPQP</sequence>
<dbReference type="EMBL" id="LUKN01000987">
    <property type="protein sequence ID" value="OAR01794.1"/>
    <property type="molecule type" value="Genomic_DNA"/>
</dbReference>
<evidence type="ECO:0000313" key="3">
    <source>
        <dbReference type="Proteomes" id="UP000243081"/>
    </source>
</evidence>
<accession>A0A179IJX9</accession>
<protein>
    <submittedName>
        <fullName evidence="2">Uncharacterized protein</fullName>
    </submittedName>
</protein>
<feature type="signal peptide" evidence="1">
    <location>
        <begin position="1"/>
        <end position="19"/>
    </location>
</feature>
<name>A0A179IJX9_CORDF</name>
<dbReference type="OrthoDB" id="4892292at2759"/>
<gene>
    <name evidence="2" type="ORF">LLEC1_08046</name>
</gene>
<evidence type="ECO:0000313" key="2">
    <source>
        <dbReference type="EMBL" id="OAR01794.1"/>
    </source>
</evidence>
<proteinExistence type="predicted"/>
<organism evidence="2 3">
    <name type="scientific">Cordyceps confragosa</name>
    <name type="common">Lecanicillium lecanii</name>
    <dbReference type="NCBI Taxonomy" id="2714763"/>
    <lineage>
        <taxon>Eukaryota</taxon>
        <taxon>Fungi</taxon>
        <taxon>Dikarya</taxon>
        <taxon>Ascomycota</taxon>
        <taxon>Pezizomycotina</taxon>
        <taxon>Sordariomycetes</taxon>
        <taxon>Hypocreomycetidae</taxon>
        <taxon>Hypocreales</taxon>
        <taxon>Cordycipitaceae</taxon>
        <taxon>Akanthomyces</taxon>
    </lineage>
</organism>